<keyword evidence="3" id="KW-1185">Reference proteome</keyword>
<protein>
    <submittedName>
        <fullName evidence="2">Uncharacterized protein</fullName>
    </submittedName>
</protein>
<gene>
    <name evidence="2" type="ORF">SAMN04489810_1787</name>
</gene>
<dbReference type="AlphaFoldDB" id="A0A1G7YL30"/>
<evidence type="ECO:0000256" key="1">
    <source>
        <dbReference type="SAM" id="MobiDB-lite"/>
    </source>
</evidence>
<feature type="region of interest" description="Disordered" evidence="1">
    <location>
        <begin position="1"/>
        <end position="55"/>
    </location>
</feature>
<evidence type="ECO:0000313" key="3">
    <source>
        <dbReference type="Proteomes" id="UP000199009"/>
    </source>
</evidence>
<sequence>MPGARRAKLTPAPGSTGEPVPADDEGDGAAPPEGGAGAASGPNDQRLRQDVPPHY</sequence>
<name>A0A1G7YL30_9MICO</name>
<evidence type="ECO:0000313" key="2">
    <source>
        <dbReference type="EMBL" id="SDG97005.1"/>
    </source>
</evidence>
<organism evidence="2 3">
    <name type="scientific">Microbacterium pygmaeum</name>
    <dbReference type="NCBI Taxonomy" id="370764"/>
    <lineage>
        <taxon>Bacteria</taxon>
        <taxon>Bacillati</taxon>
        <taxon>Actinomycetota</taxon>
        <taxon>Actinomycetes</taxon>
        <taxon>Micrococcales</taxon>
        <taxon>Microbacteriaceae</taxon>
        <taxon>Microbacterium</taxon>
    </lineage>
</organism>
<feature type="compositionally biased region" description="Basic and acidic residues" evidence="1">
    <location>
        <begin position="45"/>
        <end position="55"/>
    </location>
</feature>
<proteinExistence type="predicted"/>
<dbReference type="Proteomes" id="UP000199009">
    <property type="component" value="Chromosome I"/>
</dbReference>
<accession>A0A1G7YL30</accession>
<dbReference type="STRING" id="370764.SAMN04489810_1787"/>
<reference evidence="2 3" key="1">
    <citation type="submission" date="2016-10" db="EMBL/GenBank/DDBJ databases">
        <authorList>
            <person name="de Groot N.N."/>
        </authorList>
    </citation>
    <scope>NUCLEOTIDE SEQUENCE [LARGE SCALE GENOMIC DNA]</scope>
    <source>
        <strain evidence="2 3">DSM 23142</strain>
    </source>
</reference>
<dbReference type="EMBL" id="LT629692">
    <property type="protein sequence ID" value="SDG97005.1"/>
    <property type="molecule type" value="Genomic_DNA"/>
</dbReference>